<proteinExistence type="predicted"/>
<protein>
    <recommendedName>
        <fullName evidence="2">CDAN1-interacting nuclease 1</fullName>
    </recommendedName>
</protein>
<evidence type="ECO:0000313" key="1">
    <source>
        <dbReference type="EMBL" id="CAD8334543.1"/>
    </source>
</evidence>
<reference evidence="1" key="1">
    <citation type="submission" date="2021-01" db="EMBL/GenBank/DDBJ databases">
        <authorList>
            <person name="Corre E."/>
            <person name="Pelletier E."/>
            <person name="Niang G."/>
            <person name="Scheremetjew M."/>
            <person name="Finn R."/>
            <person name="Kale V."/>
            <person name="Holt S."/>
            <person name="Cochrane G."/>
            <person name="Meng A."/>
            <person name="Brown T."/>
            <person name="Cohen L."/>
        </authorList>
    </citation>
    <scope>NUCLEOTIDE SEQUENCE</scope>
    <source>
        <strain evidence="1">CCMP3328</strain>
    </source>
</reference>
<dbReference type="EMBL" id="HBEF01010561">
    <property type="protein sequence ID" value="CAD8334543.1"/>
    <property type="molecule type" value="Transcribed_RNA"/>
</dbReference>
<name>A0A7R9WTZ9_9STRA</name>
<gene>
    <name evidence="1" type="ORF">CAUS1442_LOCUS6648</name>
</gene>
<organism evidence="1">
    <name type="scientific">Craspedostauros australis</name>
    <dbReference type="NCBI Taxonomy" id="1486917"/>
    <lineage>
        <taxon>Eukaryota</taxon>
        <taxon>Sar</taxon>
        <taxon>Stramenopiles</taxon>
        <taxon>Ochrophyta</taxon>
        <taxon>Bacillariophyta</taxon>
        <taxon>Bacillariophyceae</taxon>
        <taxon>Bacillariophycidae</taxon>
        <taxon>Naviculales</taxon>
        <taxon>Naviculaceae</taxon>
        <taxon>Craspedostauros</taxon>
    </lineage>
</organism>
<dbReference type="AlphaFoldDB" id="A0A7R9WTZ9"/>
<accession>A0A7R9WTZ9</accession>
<sequence length="129" mass="14241">MQRITPCSPAYANTCILDIHAAVTSAIHTRTTCILWLTGIEVKNFYGASSIGAENRSAVGNLRATATKYMKLFGPGAFVFSYRFGDELARDLKDIGALCLDCTSPDIRCERQREHLKTYCTDKEGSILI</sequence>
<evidence type="ECO:0008006" key="2">
    <source>
        <dbReference type="Google" id="ProtNLM"/>
    </source>
</evidence>